<evidence type="ECO:0000313" key="1">
    <source>
        <dbReference type="EMBL" id="SEK58924.1"/>
    </source>
</evidence>
<dbReference type="EMBL" id="FOAF01000001">
    <property type="protein sequence ID" value="SEK58924.1"/>
    <property type="molecule type" value="Genomic_DNA"/>
</dbReference>
<sequence>MGLEKICRRWVMKVVVLMFFLLGALGGQTLQAQTFSEWFKQKKTQKKYLAQQIAALEVYKRYLRDGWDIAQTGLTAIRKFNGGEWGLHELFFTSLKKINPAIKSYPKIGEIILLQVRIIDVHNRNMRDLQSSGMLDSEELSFVDGAYDKLMMDCSALIDELTELTTAGHFELNDDERISRIDQLYEEAMGQYTFAHEFGKEALILAMHRTKERDDVRFLGTWQGIDP</sequence>
<reference evidence="2" key="1">
    <citation type="submission" date="2016-10" db="EMBL/GenBank/DDBJ databases">
        <authorList>
            <person name="Varghese N."/>
            <person name="Submissions S."/>
        </authorList>
    </citation>
    <scope>NUCLEOTIDE SEQUENCE [LARGE SCALE GENOMIC DNA]</scope>
    <source>
        <strain evidence="2">DSM 18733</strain>
    </source>
</reference>
<proteinExistence type="predicted"/>
<protein>
    <submittedName>
        <fullName evidence="1">Uncharacterized protein</fullName>
    </submittedName>
</protein>
<evidence type="ECO:0000313" key="2">
    <source>
        <dbReference type="Proteomes" id="UP000199421"/>
    </source>
</evidence>
<dbReference type="Proteomes" id="UP000199421">
    <property type="component" value="Unassembled WGS sequence"/>
</dbReference>
<dbReference type="AlphaFoldDB" id="A0A1H7I9A7"/>
<name>A0A1H7I9A7_OLID1</name>
<accession>A0A1H7I9A7</accession>
<dbReference type="OrthoDB" id="673795at2"/>
<dbReference type="STRING" id="407022.SAMN05661044_00622"/>
<keyword evidence="2" id="KW-1185">Reference proteome</keyword>
<gene>
    <name evidence="1" type="ORF">SAMN05661044_00622</name>
</gene>
<organism evidence="1 2">
    <name type="scientific">Olivibacter domesticus</name>
    <name type="common">Pseudosphingobacterium domesticum</name>
    <dbReference type="NCBI Taxonomy" id="407022"/>
    <lineage>
        <taxon>Bacteria</taxon>
        <taxon>Pseudomonadati</taxon>
        <taxon>Bacteroidota</taxon>
        <taxon>Sphingobacteriia</taxon>
        <taxon>Sphingobacteriales</taxon>
        <taxon>Sphingobacteriaceae</taxon>
        <taxon>Olivibacter</taxon>
    </lineage>
</organism>
<dbReference type="RefSeq" id="WP_139202180.1">
    <property type="nucleotide sequence ID" value="NZ_FOAF01000001.1"/>
</dbReference>